<dbReference type="InterPro" id="IPR023485">
    <property type="entry name" value="Ptyr_pPase"/>
</dbReference>
<dbReference type="Pfam" id="PF01451">
    <property type="entry name" value="LMWPc"/>
    <property type="match status" value="1"/>
</dbReference>
<evidence type="ECO:0000313" key="4">
    <source>
        <dbReference type="Proteomes" id="UP000285970"/>
    </source>
</evidence>
<feature type="domain" description="HTH arsR-type" evidence="2">
    <location>
        <begin position="1"/>
        <end position="98"/>
    </location>
</feature>
<keyword evidence="1" id="KW-0059">Arsenical resistance</keyword>
<dbReference type="Pfam" id="PF12802">
    <property type="entry name" value="MarR_2"/>
    <property type="match status" value="1"/>
</dbReference>
<dbReference type="Proteomes" id="UP000285970">
    <property type="component" value="Unassembled WGS sequence"/>
</dbReference>
<dbReference type="SUPFAM" id="SSF46785">
    <property type="entry name" value="Winged helix' DNA-binding domain"/>
    <property type="match status" value="1"/>
</dbReference>
<reference evidence="3 4" key="1">
    <citation type="journal article" date="2018" name="Front. Microbiol.">
        <title>Novel Insights Into Bacterial Dimethylsulfoniopropionate Catabolism in the East China Sea.</title>
        <authorList>
            <person name="Liu J."/>
            <person name="Liu J."/>
            <person name="Zhang S.H."/>
            <person name="Liang J."/>
            <person name="Lin H."/>
            <person name="Song D."/>
            <person name="Yang G.P."/>
            <person name="Todd J.D."/>
            <person name="Zhang X.H."/>
        </authorList>
    </citation>
    <scope>NUCLEOTIDE SEQUENCE [LARGE SCALE GENOMIC DNA]</scope>
    <source>
        <strain evidence="3 4">ZYFD042</strain>
    </source>
</reference>
<protein>
    <submittedName>
        <fullName evidence="3">MarR family transcriptional regulator</fullName>
    </submittedName>
</protein>
<dbReference type="InterPro" id="IPR036196">
    <property type="entry name" value="Ptyr_pPase_sf"/>
</dbReference>
<evidence type="ECO:0000256" key="1">
    <source>
        <dbReference type="ARBA" id="ARBA00022849"/>
    </source>
</evidence>
<evidence type="ECO:0000259" key="2">
    <source>
        <dbReference type="PROSITE" id="PS50987"/>
    </source>
</evidence>
<dbReference type="SUPFAM" id="SSF52788">
    <property type="entry name" value="Phosphotyrosine protein phosphatases I"/>
    <property type="match status" value="1"/>
</dbReference>
<dbReference type="OrthoDB" id="9784339at2"/>
<dbReference type="PROSITE" id="PS50987">
    <property type="entry name" value="HTH_ARSR_2"/>
    <property type="match status" value="1"/>
</dbReference>
<dbReference type="InterPro" id="IPR001845">
    <property type="entry name" value="HTH_ArsR_DNA-bd_dom"/>
</dbReference>
<dbReference type="Gene3D" id="3.40.50.2300">
    <property type="match status" value="1"/>
</dbReference>
<dbReference type="SMART" id="SM00418">
    <property type="entry name" value="HTH_ARSR"/>
    <property type="match status" value="1"/>
</dbReference>
<dbReference type="InterPro" id="IPR011991">
    <property type="entry name" value="ArsR-like_HTH"/>
</dbReference>
<dbReference type="SMART" id="SM00347">
    <property type="entry name" value="HTH_MARR"/>
    <property type="match status" value="1"/>
</dbReference>
<evidence type="ECO:0000313" key="3">
    <source>
        <dbReference type="EMBL" id="RWR20688.1"/>
    </source>
</evidence>
<proteinExistence type="predicted"/>
<comment type="caution">
    <text evidence="3">The sequence shown here is derived from an EMBL/GenBank/DDBJ whole genome shotgun (WGS) entry which is preliminary data.</text>
</comment>
<dbReference type="NCBIfam" id="NF033788">
    <property type="entry name" value="HTH_metalloreg"/>
    <property type="match status" value="1"/>
</dbReference>
<name>A0A443JJF8_9MICO</name>
<sequence>MSSLSLELRVARYAALADPARLRVVALLTLGDLSPQDLGERMGVASNLLSHHLKVLETAGLIERRRSEGDGRRGYVRLIPEALPAEARDAEVSAHRVVFVCTANSARSQLAEHLWRSRTSVAAASAGTLPADGVAPGAIAVAAAHGLDLSAAVPKTLDEVARTDDLRITVCDRARESLASTDLHWSIPDPVRLGTPRAFEAAFDEISHRIDALLPHVRAA</sequence>
<dbReference type="InterPro" id="IPR036390">
    <property type="entry name" value="WH_DNA-bd_sf"/>
</dbReference>
<gene>
    <name evidence="3" type="ORF">D8Y23_05430</name>
</gene>
<dbReference type="CDD" id="cd00090">
    <property type="entry name" value="HTH_ARSR"/>
    <property type="match status" value="1"/>
</dbReference>
<dbReference type="AlphaFoldDB" id="A0A443JJF8"/>
<dbReference type="Gene3D" id="1.10.10.10">
    <property type="entry name" value="Winged helix-like DNA-binding domain superfamily/Winged helix DNA-binding domain"/>
    <property type="match status" value="1"/>
</dbReference>
<dbReference type="PANTHER" id="PTHR43428:SF1">
    <property type="entry name" value="ARSENATE REDUCTASE"/>
    <property type="match status" value="1"/>
</dbReference>
<dbReference type="GO" id="GO:0003700">
    <property type="term" value="F:DNA-binding transcription factor activity"/>
    <property type="evidence" value="ECO:0007669"/>
    <property type="project" value="InterPro"/>
</dbReference>
<dbReference type="SMART" id="SM00226">
    <property type="entry name" value="LMWPc"/>
    <property type="match status" value="1"/>
</dbReference>
<organism evidence="3 4">
    <name type="scientific">Microbacterium enclense</name>
    <dbReference type="NCBI Taxonomy" id="993073"/>
    <lineage>
        <taxon>Bacteria</taxon>
        <taxon>Bacillati</taxon>
        <taxon>Actinomycetota</taxon>
        <taxon>Actinomycetes</taxon>
        <taxon>Micrococcales</taxon>
        <taxon>Microbacteriaceae</taxon>
        <taxon>Microbacterium</taxon>
    </lineage>
</organism>
<dbReference type="PANTHER" id="PTHR43428">
    <property type="entry name" value="ARSENATE REDUCTASE"/>
    <property type="match status" value="1"/>
</dbReference>
<accession>A0A443JJF8</accession>
<dbReference type="EMBL" id="RBZY01000014">
    <property type="protein sequence ID" value="RWR20688.1"/>
    <property type="molecule type" value="Genomic_DNA"/>
</dbReference>
<dbReference type="GO" id="GO:0046685">
    <property type="term" value="P:response to arsenic-containing substance"/>
    <property type="evidence" value="ECO:0007669"/>
    <property type="project" value="UniProtKB-KW"/>
</dbReference>
<dbReference type="PRINTS" id="PR00778">
    <property type="entry name" value="HTHARSR"/>
</dbReference>
<dbReference type="RefSeq" id="WP_128217147.1">
    <property type="nucleotide sequence ID" value="NZ_RBZY01000014.1"/>
</dbReference>
<dbReference type="InterPro" id="IPR036388">
    <property type="entry name" value="WH-like_DNA-bd_sf"/>
</dbReference>
<dbReference type="InterPro" id="IPR000835">
    <property type="entry name" value="HTH_MarR-typ"/>
</dbReference>